<dbReference type="EMBL" id="JBJKBG010000008">
    <property type="protein sequence ID" value="KAL3725893.1"/>
    <property type="molecule type" value="Genomic_DNA"/>
</dbReference>
<organism evidence="1 2">
    <name type="scientific">Eucalyptus globulus</name>
    <name type="common">Tasmanian blue gum</name>
    <dbReference type="NCBI Taxonomy" id="34317"/>
    <lineage>
        <taxon>Eukaryota</taxon>
        <taxon>Viridiplantae</taxon>
        <taxon>Streptophyta</taxon>
        <taxon>Embryophyta</taxon>
        <taxon>Tracheophyta</taxon>
        <taxon>Spermatophyta</taxon>
        <taxon>Magnoliopsida</taxon>
        <taxon>eudicotyledons</taxon>
        <taxon>Gunneridae</taxon>
        <taxon>Pentapetalae</taxon>
        <taxon>rosids</taxon>
        <taxon>malvids</taxon>
        <taxon>Myrtales</taxon>
        <taxon>Myrtaceae</taxon>
        <taxon>Myrtoideae</taxon>
        <taxon>Eucalypteae</taxon>
        <taxon>Eucalyptus</taxon>
    </lineage>
</organism>
<comment type="caution">
    <text evidence="1">The sequence shown here is derived from an EMBL/GenBank/DDBJ whole genome shotgun (WGS) entry which is preliminary data.</text>
</comment>
<dbReference type="AlphaFoldDB" id="A0ABD3JFD4"/>
<evidence type="ECO:0000313" key="2">
    <source>
        <dbReference type="Proteomes" id="UP001634007"/>
    </source>
</evidence>
<gene>
    <name evidence="1" type="ORF">ACJRO7_030863</name>
</gene>
<proteinExistence type="predicted"/>
<keyword evidence="2" id="KW-1185">Reference proteome</keyword>
<dbReference type="Proteomes" id="UP001634007">
    <property type="component" value="Unassembled WGS sequence"/>
</dbReference>
<accession>A0ABD3JFD4</accession>
<reference evidence="1 2" key="1">
    <citation type="submission" date="2024-11" db="EMBL/GenBank/DDBJ databases">
        <title>Chromosome-level genome assembly of Eucalyptus globulus Labill. provides insights into its genome evolution.</title>
        <authorList>
            <person name="Li X."/>
        </authorList>
    </citation>
    <scope>NUCLEOTIDE SEQUENCE [LARGE SCALE GENOMIC DNA]</scope>
    <source>
        <strain evidence="1">CL2024</strain>
        <tissue evidence="1">Fresh tender leaves</tissue>
    </source>
</reference>
<sequence length="94" mass="10728">MGNWLGKKAQVHPRAQPRPHVRVKVRMTRTQLRELMSRVDPSRGHGELGPLILRERLEGRLPAPVVLAGDRGKREKQLSTITEETRGLKIRPPE</sequence>
<evidence type="ECO:0000313" key="1">
    <source>
        <dbReference type="EMBL" id="KAL3725893.1"/>
    </source>
</evidence>
<name>A0ABD3JFD4_EUCGL</name>
<protein>
    <submittedName>
        <fullName evidence="1">Uncharacterized protein</fullName>
    </submittedName>
</protein>